<gene>
    <name evidence="1" type="ORF">FNW02_20455</name>
</gene>
<evidence type="ECO:0000313" key="2">
    <source>
        <dbReference type="Proteomes" id="UP001165986"/>
    </source>
</evidence>
<organism evidence="1 2">
    <name type="scientific">Komarekiella delphini-convector SJRDD-AB1</name>
    <dbReference type="NCBI Taxonomy" id="2593771"/>
    <lineage>
        <taxon>Bacteria</taxon>
        <taxon>Bacillati</taxon>
        <taxon>Cyanobacteriota</taxon>
        <taxon>Cyanophyceae</taxon>
        <taxon>Nostocales</taxon>
        <taxon>Nostocaceae</taxon>
        <taxon>Komarekiella</taxon>
        <taxon>Komarekiella delphini-convector</taxon>
    </lineage>
</organism>
<dbReference type="AlphaFoldDB" id="A0AA40SZG2"/>
<protein>
    <submittedName>
        <fullName evidence="1">YbjN domain-containing protein</fullName>
    </submittedName>
</protein>
<dbReference type="Gene3D" id="3.30.1460.10">
    <property type="match status" value="1"/>
</dbReference>
<keyword evidence="2" id="KW-1185">Reference proteome</keyword>
<accession>A0AA40SZG2</accession>
<reference evidence="1" key="1">
    <citation type="submission" date="2019-07" db="EMBL/GenBank/DDBJ databases">
        <title>Toxilogical consequences of a new and cryptic species of cyanobacteria (Komarekiella delphini-convector) recovered from the epidermis of a bottlenose dolphin and 1500 ft. in the air.</title>
        <authorList>
            <person name="Brown A.O."/>
            <person name="Dvorak P."/>
            <person name="Villanueva C.D."/>
            <person name="Foss A.J."/>
            <person name="Garvey A.D."/>
            <person name="Gibson Q.A."/>
            <person name="Johansen J.R."/>
            <person name="Casamatta D.A."/>
        </authorList>
    </citation>
    <scope>NUCLEOTIDE SEQUENCE</scope>
    <source>
        <strain evidence="1">SJRDD-AB1</strain>
    </source>
</reference>
<dbReference type="InterPro" id="IPR019660">
    <property type="entry name" value="Put_sensory_transdc_reg_YbjN"/>
</dbReference>
<dbReference type="Pfam" id="PF10722">
    <property type="entry name" value="YbjN"/>
    <property type="match status" value="1"/>
</dbReference>
<comment type="caution">
    <text evidence="1">The sequence shown here is derived from an EMBL/GenBank/DDBJ whole genome shotgun (WGS) entry which is preliminary data.</text>
</comment>
<dbReference type="CDD" id="cd17036">
    <property type="entry name" value="T3SC_YbjN-like_1"/>
    <property type="match status" value="1"/>
</dbReference>
<name>A0AA40SZG2_9NOST</name>
<dbReference type="EMBL" id="VJXY01000023">
    <property type="protein sequence ID" value="MBD6618131.1"/>
    <property type="molecule type" value="Genomic_DNA"/>
</dbReference>
<dbReference type="SUPFAM" id="SSF69635">
    <property type="entry name" value="Type III secretory system chaperone-like"/>
    <property type="match status" value="1"/>
</dbReference>
<dbReference type="Proteomes" id="UP001165986">
    <property type="component" value="Unassembled WGS sequence"/>
</dbReference>
<sequence length="159" mass="17702">MTSYQESLNSEELTNRLIAETTSMNHVEVIENVIDSLEQDDSAMVSHTPEGGYLWKFKYGSVEVFVQLTGKSDEDTITVWSVVLQLPAKDEPRLMRYLLELNCSSTLEARFGIIENRIVVISTRTLAELSPGEVSRLITIVATIADDNDEALQSEFGAA</sequence>
<evidence type="ECO:0000313" key="1">
    <source>
        <dbReference type="EMBL" id="MBD6618131.1"/>
    </source>
</evidence>
<dbReference type="RefSeq" id="WP_191759352.1">
    <property type="nucleotide sequence ID" value="NZ_VJXY01000023.1"/>
</dbReference>
<proteinExistence type="predicted"/>